<evidence type="ECO:0000256" key="1">
    <source>
        <dbReference type="SAM" id="MobiDB-lite"/>
    </source>
</evidence>
<dbReference type="SUPFAM" id="SSF48179">
    <property type="entry name" value="6-phosphogluconate dehydrogenase C-terminal domain-like"/>
    <property type="match status" value="1"/>
</dbReference>
<feature type="signal peptide" evidence="2">
    <location>
        <begin position="1"/>
        <end position="27"/>
    </location>
</feature>
<dbReference type="Proteomes" id="UP000831786">
    <property type="component" value="Chromosome"/>
</dbReference>
<accession>A0ABY4FK75</accession>
<evidence type="ECO:0000256" key="2">
    <source>
        <dbReference type="SAM" id="SignalP"/>
    </source>
</evidence>
<dbReference type="EMBL" id="CP095045">
    <property type="protein sequence ID" value="UOQ56612.1"/>
    <property type="molecule type" value="Genomic_DNA"/>
</dbReference>
<reference evidence="4 5" key="1">
    <citation type="submission" date="2022-04" db="EMBL/GenBank/DDBJ databases">
        <title>Leucobacter sp. isolated from rhizosphere of garlic.</title>
        <authorList>
            <person name="Won M."/>
            <person name="Lee C.-M."/>
            <person name="Woen H.-Y."/>
            <person name="Kwon S.-W."/>
        </authorList>
    </citation>
    <scope>NUCLEOTIDE SEQUENCE [LARGE SCALE GENOMIC DNA]</scope>
    <source>
        <strain evidence="4 5">H21R-40</strain>
    </source>
</reference>
<dbReference type="Gene3D" id="1.10.1040.20">
    <property type="entry name" value="ProC-like, C-terminal domain"/>
    <property type="match status" value="1"/>
</dbReference>
<name>A0ABY4FK75_9MICO</name>
<evidence type="ECO:0000313" key="5">
    <source>
        <dbReference type="Proteomes" id="UP000831786"/>
    </source>
</evidence>
<evidence type="ECO:0000259" key="3">
    <source>
        <dbReference type="Pfam" id="PF10728"/>
    </source>
</evidence>
<dbReference type="PANTHER" id="PTHR40459">
    <property type="entry name" value="CONSERVED HYPOTHETICAL ALANINE AND LEUCINE RICH PROTEIN"/>
    <property type="match status" value="1"/>
</dbReference>
<dbReference type="InterPro" id="IPR018931">
    <property type="entry name" value="DUF2520"/>
</dbReference>
<keyword evidence="2" id="KW-0732">Signal</keyword>
<dbReference type="Gene3D" id="3.40.50.720">
    <property type="entry name" value="NAD(P)-binding Rossmann-like Domain"/>
    <property type="match status" value="1"/>
</dbReference>
<proteinExistence type="predicted"/>
<feature type="chain" id="PRO_5047547753" evidence="2">
    <location>
        <begin position="28"/>
        <end position="277"/>
    </location>
</feature>
<dbReference type="PANTHER" id="PTHR40459:SF1">
    <property type="entry name" value="CONSERVED HYPOTHETICAL ALANINE AND LEUCINE RICH PROTEIN"/>
    <property type="match status" value="1"/>
</dbReference>
<evidence type="ECO:0000313" key="4">
    <source>
        <dbReference type="EMBL" id="UOQ56612.1"/>
    </source>
</evidence>
<sequence length="277" mass="27630">MRIRIVGRGRMGAALAAALVAAGADVAAPAGRGWDWPSEGAPPDAILLAVPDAAIADAAARLTPGPFVGHCSGITTLAPLAPHAAFSLHPLLSVTEGGGVTGGHSVTEGVGAGVFAGAHAAVDGASPEALAVAERLAALLGLTTFRVEDRDRAAYHAAASVSANFLVVLEDLAERLAASAGVPRAALLPLAGAALRNWAGAGGSRALTGPIARGDEGTVARQLTAVRERLPEDASLVDALVAATRRLAARRDPGPNDPERADPAAGTTGSRPPEEQP</sequence>
<feature type="compositionally biased region" description="Basic and acidic residues" evidence="1">
    <location>
        <begin position="249"/>
        <end position="262"/>
    </location>
</feature>
<organism evidence="4 5">
    <name type="scientific">Leucobacter allii</name>
    <dbReference type="NCBI Taxonomy" id="2932247"/>
    <lineage>
        <taxon>Bacteria</taxon>
        <taxon>Bacillati</taxon>
        <taxon>Actinomycetota</taxon>
        <taxon>Actinomycetes</taxon>
        <taxon>Micrococcales</taxon>
        <taxon>Microbacteriaceae</taxon>
        <taxon>Leucobacter</taxon>
    </lineage>
</organism>
<dbReference type="InterPro" id="IPR037108">
    <property type="entry name" value="TM1727-like_C_sf"/>
</dbReference>
<feature type="region of interest" description="Disordered" evidence="1">
    <location>
        <begin position="247"/>
        <end position="277"/>
    </location>
</feature>
<keyword evidence="5" id="KW-1185">Reference proteome</keyword>
<dbReference type="InterPro" id="IPR036291">
    <property type="entry name" value="NAD(P)-bd_dom_sf"/>
</dbReference>
<gene>
    <name evidence="4" type="ORF">MUN78_13145</name>
</gene>
<dbReference type="RefSeq" id="WP_244726992.1">
    <property type="nucleotide sequence ID" value="NZ_CP095045.1"/>
</dbReference>
<dbReference type="InterPro" id="IPR008927">
    <property type="entry name" value="6-PGluconate_DH-like_C_sf"/>
</dbReference>
<dbReference type="SUPFAM" id="SSF51735">
    <property type="entry name" value="NAD(P)-binding Rossmann-fold domains"/>
    <property type="match status" value="1"/>
</dbReference>
<feature type="domain" description="DUF2520" evidence="3">
    <location>
        <begin position="120"/>
        <end position="231"/>
    </location>
</feature>
<dbReference type="Pfam" id="PF10728">
    <property type="entry name" value="DUF2520"/>
    <property type="match status" value="1"/>
</dbReference>
<protein>
    <submittedName>
        <fullName evidence="4">DUF2520 domain-containing protein</fullName>
    </submittedName>
</protein>